<dbReference type="PROSITE" id="PS00584">
    <property type="entry name" value="PFKB_KINASES_2"/>
    <property type="match status" value="1"/>
</dbReference>
<dbReference type="PANTHER" id="PTHR10584">
    <property type="entry name" value="SUGAR KINASE"/>
    <property type="match status" value="1"/>
</dbReference>
<evidence type="ECO:0000313" key="5">
    <source>
        <dbReference type="Proteomes" id="UP000318834"/>
    </source>
</evidence>
<keyword evidence="1" id="KW-0808">Transferase</keyword>
<proteinExistence type="predicted"/>
<dbReference type="InterPro" id="IPR011611">
    <property type="entry name" value="PfkB_dom"/>
</dbReference>
<accession>A0A537IWB9</accession>
<sequence>MPDVTCMGILVADVIVRPLDEWPERGRLALVDSIGLRSGGLAHTTGIALAKLGVETAVVGRVGTDPFGDFLIQALVDHGVRPHVVREPEAPTSTTVVAVASGGERSFMHLIGANGRLTPLDISDDLLHATRIFHLGGCFVLPALDGAPAAGLLRRARQQGCRTSMDLAWDPSGRWMSVLEPCLPHLDFLFGNQDELGHVTDRGDSVEIAHLLRARGVGVVAVKLGEAGAYVDGAGWRGQVPAYAVEVVDTTGAGDAFCGGFLAGALAGWEIERVTRFANAVGALCVTAVGGTAGVRSREETLRFMDGAAVRGRA</sequence>
<dbReference type="Proteomes" id="UP000318834">
    <property type="component" value="Unassembled WGS sequence"/>
</dbReference>
<dbReference type="GO" id="GO:0016301">
    <property type="term" value="F:kinase activity"/>
    <property type="evidence" value="ECO:0007669"/>
    <property type="project" value="UniProtKB-KW"/>
</dbReference>
<dbReference type="CDD" id="cd01166">
    <property type="entry name" value="KdgK"/>
    <property type="match status" value="1"/>
</dbReference>
<dbReference type="Gene3D" id="3.40.1190.20">
    <property type="match status" value="1"/>
</dbReference>
<keyword evidence="2 4" id="KW-0418">Kinase</keyword>
<dbReference type="Pfam" id="PF00294">
    <property type="entry name" value="PfkB"/>
    <property type="match status" value="1"/>
</dbReference>
<feature type="domain" description="Carbohydrate kinase PfkB" evidence="3">
    <location>
        <begin position="1"/>
        <end position="294"/>
    </location>
</feature>
<dbReference type="AlphaFoldDB" id="A0A537IWB9"/>
<evidence type="ECO:0000256" key="1">
    <source>
        <dbReference type="ARBA" id="ARBA00022679"/>
    </source>
</evidence>
<evidence type="ECO:0000256" key="2">
    <source>
        <dbReference type="ARBA" id="ARBA00022777"/>
    </source>
</evidence>
<dbReference type="GO" id="GO:0005829">
    <property type="term" value="C:cytosol"/>
    <property type="evidence" value="ECO:0007669"/>
    <property type="project" value="TreeGrafter"/>
</dbReference>
<dbReference type="InterPro" id="IPR002173">
    <property type="entry name" value="Carboh/pur_kinase_PfkB_CS"/>
</dbReference>
<gene>
    <name evidence="4" type="ORF">E6H05_06125</name>
</gene>
<comment type="caution">
    <text evidence="4">The sequence shown here is derived from an EMBL/GenBank/DDBJ whole genome shotgun (WGS) entry which is preliminary data.</text>
</comment>
<organism evidence="4 5">
    <name type="scientific">Candidatus Segetimicrobium genomatis</name>
    <dbReference type="NCBI Taxonomy" id="2569760"/>
    <lineage>
        <taxon>Bacteria</taxon>
        <taxon>Bacillati</taxon>
        <taxon>Candidatus Sysuimicrobiota</taxon>
        <taxon>Candidatus Sysuimicrobiia</taxon>
        <taxon>Candidatus Sysuimicrobiales</taxon>
        <taxon>Candidatus Segetimicrobiaceae</taxon>
        <taxon>Candidatus Segetimicrobium</taxon>
    </lineage>
</organism>
<dbReference type="SUPFAM" id="SSF53613">
    <property type="entry name" value="Ribokinase-like"/>
    <property type="match status" value="1"/>
</dbReference>
<protein>
    <submittedName>
        <fullName evidence="4">Carbohydrate kinase family protein</fullName>
    </submittedName>
</protein>
<dbReference type="EMBL" id="VBAP01000042">
    <property type="protein sequence ID" value="TMI75618.1"/>
    <property type="molecule type" value="Genomic_DNA"/>
</dbReference>
<evidence type="ECO:0000313" key="4">
    <source>
        <dbReference type="EMBL" id="TMI75618.1"/>
    </source>
</evidence>
<dbReference type="PANTHER" id="PTHR10584:SF166">
    <property type="entry name" value="RIBOKINASE"/>
    <property type="match status" value="1"/>
</dbReference>
<evidence type="ECO:0000259" key="3">
    <source>
        <dbReference type="Pfam" id="PF00294"/>
    </source>
</evidence>
<reference evidence="4 5" key="1">
    <citation type="journal article" date="2019" name="Nat. Microbiol.">
        <title>Mediterranean grassland soil C-N compound turnover is dependent on rainfall and depth, and is mediated by genomically divergent microorganisms.</title>
        <authorList>
            <person name="Diamond S."/>
            <person name="Andeer P.F."/>
            <person name="Li Z."/>
            <person name="Crits-Christoph A."/>
            <person name="Burstein D."/>
            <person name="Anantharaman K."/>
            <person name="Lane K.R."/>
            <person name="Thomas B.C."/>
            <person name="Pan C."/>
            <person name="Northen T.R."/>
            <person name="Banfield J.F."/>
        </authorList>
    </citation>
    <scope>NUCLEOTIDE SEQUENCE [LARGE SCALE GENOMIC DNA]</scope>
    <source>
        <strain evidence="4">NP_8</strain>
    </source>
</reference>
<dbReference type="InterPro" id="IPR029056">
    <property type="entry name" value="Ribokinase-like"/>
</dbReference>
<name>A0A537IWB9_9BACT</name>